<name>A0AAN8PPI3_PATCE</name>
<feature type="region of interest" description="Disordered" evidence="1">
    <location>
        <begin position="1"/>
        <end position="95"/>
    </location>
</feature>
<organism evidence="2 3">
    <name type="scientific">Patella caerulea</name>
    <name type="common">Rayed Mediterranean limpet</name>
    <dbReference type="NCBI Taxonomy" id="87958"/>
    <lineage>
        <taxon>Eukaryota</taxon>
        <taxon>Metazoa</taxon>
        <taxon>Spiralia</taxon>
        <taxon>Lophotrochozoa</taxon>
        <taxon>Mollusca</taxon>
        <taxon>Gastropoda</taxon>
        <taxon>Patellogastropoda</taxon>
        <taxon>Patelloidea</taxon>
        <taxon>Patellidae</taxon>
        <taxon>Patella</taxon>
    </lineage>
</organism>
<dbReference type="Proteomes" id="UP001347796">
    <property type="component" value="Unassembled WGS sequence"/>
</dbReference>
<proteinExistence type="predicted"/>
<protein>
    <submittedName>
        <fullName evidence="2">Uncharacterized protein</fullName>
    </submittedName>
</protein>
<feature type="compositionally biased region" description="Low complexity" evidence="1">
    <location>
        <begin position="72"/>
        <end position="95"/>
    </location>
</feature>
<accession>A0AAN8PPI3</accession>
<feature type="compositionally biased region" description="Low complexity" evidence="1">
    <location>
        <begin position="16"/>
        <end position="30"/>
    </location>
</feature>
<reference evidence="2 3" key="1">
    <citation type="submission" date="2024-01" db="EMBL/GenBank/DDBJ databases">
        <title>The genome of the rayed Mediterranean limpet Patella caerulea (Linnaeus, 1758).</title>
        <authorList>
            <person name="Anh-Thu Weber A."/>
            <person name="Halstead-Nussloch G."/>
        </authorList>
    </citation>
    <scope>NUCLEOTIDE SEQUENCE [LARGE SCALE GENOMIC DNA]</scope>
    <source>
        <strain evidence="2">AATW-2023a</strain>
        <tissue evidence="2">Whole specimen</tissue>
    </source>
</reference>
<gene>
    <name evidence="2" type="ORF">SNE40_008998</name>
</gene>
<sequence>MDSAPYDNVEFPVRKPGTGTWPGPGQQQSQVKLMSQTSKDRSNTIGGPKLAPLLETMEVAESEDQRNQSKNVTSTSRVSSFSVTSSNTSQSQQPTTPLLLNATYTAQKSPNTQQPTKFKSDSMIRPVIDDQEEFFDRKDFNAGSRAMLDKAYNQHKHFYRLNSKVVEEGALLKQDVLDVYKKQGEVFSYEQLLQGMLVDGEKLLLGASWLYVTGVEFLDADGTNVVKEPVGKGRICLTNQRVLILSAEIFTDAALSEIGDSTKPTGGYKLDVRKTNSIYYQNIPLTCFHSADLSVAVGTSASSKISIKPPACKGLCSCFGVTPCITSWKSTPPMTTVFNKRVIRIGVSMPPWATRMIVLVHLDPEMSLTIARDFISQLQYHAPLMH</sequence>
<evidence type="ECO:0000313" key="3">
    <source>
        <dbReference type="Proteomes" id="UP001347796"/>
    </source>
</evidence>
<evidence type="ECO:0000256" key="1">
    <source>
        <dbReference type="SAM" id="MobiDB-lite"/>
    </source>
</evidence>
<comment type="caution">
    <text evidence="2">The sequence shown here is derived from an EMBL/GenBank/DDBJ whole genome shotgun (WGS) entry which is preliminary data.</text>
</comment>
<dbReference type="EMBL" id="JAZGQO010000007">
    <property type="protein sequence ID" value="KAK6181062.1"/>
    <property type="molecule type" value="Genomic_DNA"/>
</dbReference>
<dbReference type="AlphaFoldDB" id="A0AAN8PPI3"/>
<evidence type="ECO:0000313" key="2">
    <source>
        <dbReference type="EMBL" id="KAK6181062.1"/>
    </source>
</evidence>
<keyword evidence="3" id="KW-1185">Reference proteome</keyword>